<evidence type="ECO:0000313" key="2">
    <source>
        <dbReference type="Proteomes" id="UP000663844"/>
    </source>
</evidence>
<evidence type="ECO:0000313" key="1">
    <source>
        <dbReference type="EMBL" id="CAF3972364.1"/>
    </source>
</evidence>
<reference evidence="1" key="1">
    <citation type="submission" date="2021-02" db="EMBL/GenBank/DDBJ databases">
        <authorList>
            <person name="Nowell W R."/>
        </authorList>
    </citation>
    <scope>NUCLEOTIDE SEQUENCE</scope>
</reference>
<organism evidence="1 2">
    <name type="scientific">Adineta steineri</name>
    <dbReference type="NCBI Taxonomy" id="433720"/>
    <lineage>
        <taxon>Eukaryota</taxon>
        <taxon>Metazoa</taxon>
        <taxon>Spiralia</taxon>
        <taxon>Gnathifera</taxon>
        <taxon>Rotifera</taxon>
        <taxon>Eurotatoria</taxon>
        <taxon>Bdelloidea</taxon>
        <taxon>Adinetida</taxon>
        <taxon>Adinetidae</taxon>
        <taxon>Adineta</taxon>
    </lineage>
</organism>
<dbReference type="InterPro" id="IPR036188">
    <property type="entry name" value="FAD/NAD-bd_sf"/>
</dbReference>
<dbReference type="Gene3D" id="3.50.50.60">
    <property type="entry name" value="FAD/NAD(P)-binding domain"/>
    <property type="match status" value="1"/>
</dbReference>
<comment type="caution">
    <text evidence="1">The sequence shown here is derived from an EMBL/GenBank/DDBJ whole genome shotgun (WGS) entry which is preliminary data.</text>
</comment>
<dbReference type="EMBL" id="CAJOAZ010002942">
    <property type="protein sequence ID" value="CAF3972364.1"/>
    <property type="molecule type" value="Genomic_DNA"/>
</dbReference>
<feature type="non-terminal residue" evidence="1">
    <location>
        <position position="1"/>
    </location>
</feature>
<protein>
    <submittedName>
        <fullName evidence="1">Uncharacterized protein</fullName>
    </submittedName>
</protein>
<dbReference type="Proteomes" id="UP000663844">
    <property type="component" value="Unassembled WGS sequence"/>
</dbReference>
<gene>
    <name evidence="1" type="ORF">OXD698_LOCUS27901</name>
</gene>
<sequence length="122" mass="14867">NIQSWYSRDFILVNIKLPLTKQEMELDIKQWKIKEKNIKNIYDAFHFQKDYLIDLLNSTDYPNFNVEQMMEILFDCMKARNENILTYRDKIYTSSITNTIAKQHHTTWIKEFHPSLEDFIQK</sequence>
<dbReference type="AlphaFoldDB" id="A0A819M1S2"/>
<name>A0A819M1S2_9BILA</name>
<proteinExistence type="predicted"/>
<accession>A0A819M1S2</accession>